<dbReference type="Gene3D" id="3.40.50.300">
    <property type="entry name" value="P-loop containing nucleotide triphosphate hydrolases"/>
    <property type="match status" value="1"/>
</dbReference>
<accession>A0A6I0F2E2</accession>
<dbReference type="Pfam" id="PF20441">
    <property type="entry name" value="TerL_nuclease"/>
    <property type="match status" value="1"/>
</dbReference>
<protein>
    <submittedName>
        <fullName evidence="3">Terminase large subunit</fullName>
    </submittedName>
</protein>
<dbReference type="PANTHER" id="PTHR41287">
    <property type="match status" value="1"/>
</dbReference>
<dbReference type="EMBL" id="WBXO01000002">
    <property type="protein sequence ID" value="KAB2953730.1"/>
    <property type="molecule type" value="Genomic_DNA"/>
</dbReference>
<dbReference type="Proteomes" id="UP000468766">
    <property type="component" value="Unassembled WGS sequence"/>
</dbReference>
<evidence type="ECO:0000313" key="4">
    <source>
        <dbReference type="Proteomes" id="UP000468766"/>
    </source>
</evidence>
<feature type="domain" description="Terminase large subunit-like ATPase" evidence="1">
    <location>
        <begin position="42"/>
        <end position="207"/>
    </location>
</feature>
<keyword evidence="4" id="KW-1185">Reference proteome</keyword>
<evidence type="ECO:0000313" key="3">
    <source>
        <dbReference type="EMBL" id="KAB2953730.1"/>
    </source>
</evidence>
<dbReference type="InterPro" id="IPR046461">
    <property type="entry name" value="TerL_ATPase"/>
</dbReference>
<dbReference type="Pfam" id="PF03354">
    <property type="entry name" value="TerL_ATPase"/>
    <property type="match status" value="1"/>
</dbReference>
<reference evidence="3 4" key="1">
    <citation type="submission" date="2019-10" db="EMBL/GenBank/DDBJ databases">
        <title>Whole-genome sequence of the extremophile Heliorestis acidaminivorans DSM 24790.</title>
        <authorList>
            <person name="Kyndt J.A."/>
            <person name="Meyer T.E."/>
        </authorList>
    </citation>
    <scope>NUCLEOTIDE SEQUENCE [LARGE SCALE GENOMIC DNA]</scope>
    <source>
        <strain evidence="3 4">DSM 24790</strain>
    </source>
</reference>
<feature type="domain" description="Terminase large subunit-like endonuclease" evidence="2">
    <location>
        <begin position="228"/>
        <end position="508"/>
    </location>
</feature>
<comment type="caution">
    <text evidence="3">The sequence shown here is derived from an EMBL/GenBank/DDBJ whole genome shotgun (WGS) entry which is preliminary data.</text>
</comment>
<dbReference type="InterPro" id="IPR027417">
    <property type="entry name" value="P-loop_NTPase"/>
</dbReference>
<proteinExistence type="predicted"/>
<organism evidence="3 4">
    <name type="scientific">Heliorestis acidaminivorans</name>
    <dbReference type="NCBI Taxonomy" id="553427"/>
    <lineage>
        <taxon>Bacteria</taxon>
        <taxon>Bacillati</taxon>
        <taxon>Bacillota</taxon>
        <taxon>Clostridia</taxon>
        <taxon>Eubacteriales</taxon>
        <taxon>Heliobacteriaceae</taxon>
        <taxon>Heliorestis</taxon>
    </lineage>
</organism>
<dbReference type="Gene3D" id="3.30.420.240">
    <property type="match status" value="1"/>
</dbReference>
<dbReference type="InterPro" id="IPR046462">
    <property type="entry name" value="TerL_nuclease"/>
</dbReference>
<dbReference type="GO" id="GO:0004519">
    <property type="term" value="F:endonuclease activity"/>
    <property type="evidence" value="ECO:0007669"/>
    <property type="project" value="InterPro"/>
</dbReference>
<name>A0A6I0F2E2_9FIRM</name>
<sequence length="526" mass="59443">MRQKGEEAMPYSEAHANHAINFIQQLRLTKGKWAGKPFILLPWELDLVKRLFGTLREDGTRQYRTAYVEIGKKNGKSELGAAIALYMLLADGESNAEVYVAACDRQQASIIFNTSVNFVEGNRTLSRVTNLVRSTKRIVYPKTGSFFQVLSSDVKSKSGINASCVILDEIWTYPNEDLAKMLTTGSGDARSQPLFLYLTTAGNKLSGYGWEMHCKAKDILDGKRIDPTFLSIIYGLEEDADIEDEANWYKANPSLGHTIQIERVREHYQQVKDDPADLALFKQLRLNMWLKQEIKWMPMDKWDACNFAVDPEALQGRACYGGLDLSSTSDITAFVLVFPPLDEEDKYQVLPFFWLPEETLPQRVKRDGVPYSVWNSQGLLNLTEGNVVHYGFIEKYIEKLGEKYNIKEIVYDRWGATQMSQNLEAMGFTVVPFGQGFKDMSPPTKELMRLVLSKQIAHGGNPVLRWMADNIVVKTDPAGNIKVDKEKSTEKIDGIVALIMGLARATVHSSEASDSIYDERDMIILE</sequence>
<gene>
    <name evidence="3" type="ORF">F9B85_03675</name>
</gene>
<dbReference type="AlphaFoldDB" id="A0A6I0F2E2"/>
<evidence type="ECO:0000259" key="1">
    <source>
        <dbReference type="Pfam" id="PF03354"/>
    </source>
</evidence>
<dbReference type="OrthoDB" id="9760250at2"/>
<evidence type="ECO:0000259" key="2">
    <source>
        <dbReference type="Pfam" id="PF20441"/>
    </source>
</evidence>
<dbReference type="PANTHER" id="PTHR41287:SF1">
    <property type="entry name" value="PROTEIN YMFN"/>
    <property type="match status" value="1"/>
</dbReference>
<dbReference type="InterPro" id="IPR005021">
    <property type="entry name" value="Terminase_largesu-like"/>
</dbReference>